<dbReference type="PANTHER" id="PTHR11439:SF470">
    <property type="entry name" value="CYSTEINE-RICH RLK (RECEPTOR-LIKE PROTEIN KINASE) 8"/>
    <property type="match status" value="1"/>
</dbReference>
<gene>
    <name evidence="3" type="ORF">RJ639_047545</name>
</gene>
<keyword evidence="4" id="KW-1185">Reference proteome</keyword>
<comment type="caution">
    <text evidence="3">The sequence shown here is derived from an EMBL/GenBank/DDBJ whole genome shotgun (WGS) entry which is preliminary data.</text>
</comment>
<evidence type="ECO:0000256" key="1">
    <source>
        <dbReference type="SAM" id="MobiDB-lite"/>
    </source>
</evidence>
<organism evidence="3 4">
    <name type="scientific">Escallonia herrerae</name>
    <dbReference type="NCBI Taxonomy" id="1293975"/>
    <lineage>
        <taxon>Eukaryota</taxon>
        <taxon>Viridiplantae</taxon>
        <taxon>Streptophyta</taxon>
        <taxon>Embryophyta</taxon>
        <taxon>Tracheophyta</taxon>
        <taxon>Spermatophyta</taxon>
        <taxon>Magnoliopsida</taxon>
        <taxon>eudicotyledons</taxon>
        <taxon>Gunneridae</taxon>
        <taxon>Pentapetalae</taxon>
        <taxon>asterids</taxon>
        <taxon>campanulids</taxon>
        <taxon>Escalloniales</taxon>
        <taxon>Escalloniaceae</taxon>
        <taxon>Escallonia</taxon>
    </lineage>
</organism>
<feature type="region of interest" description="Disordered" evidence="1">
    <location>
        <begin position="181"/>
        <end position="230"/>
    </location>
</feature>
<evidence type="ECO:0000313" key="3">
    <source>
        <dbReference type="EMBL" id="KAK3022567.1"/>
    </source>
</evidence>
<accession>A0AA88W9H0</accession>
<dbReference type="EMBL" id="JAVXUP010000704">
    <property type="protein sequence ID" value="KAK3022567.1"/>
    <property type="molecule type" value="Genomic_DNA"/>
</dbReference>
<feature type="compositionally biased region" description="Low complexity" evidence="1">
    <location>
        <begin position="210"/>
        <end position="225"/>
    </location>
</feature>
<dbReference type="PANTHER" id="PTHR11439">
    <property type="entry name" value="GAG-POL-RELATED RETROTRANSPOSON"/>
    <property type="match status" value="1"/>
</dbReference>
<dbReference type="CDD" id="cd09272">
    <property type="entry name" value="RNase_HI_RT_Ty1"/>
    <property type="match status" value="1"/>
</dbReference>
<dbReference type="InterPro" id="IPR029472">
    <property type="entry name" value="Copia-like_N"/>
</dbReference>
<sequence length="403" mass="44086">MAKDAKTSKPKHLDPTSEYYLFSQAKSANSLTKDTLKGDNYVAWEQSAILTLKSHNKLAFIDGRITKTDPKSEDFLAWDIGWGRGCGSPAMSQNAVSSSSGPLQASTTMTQNNSPSFDQAQTATTSTLPGLAPEQIQRLITFLESSPSGTNSLIATDANYFVAFSHDIYVLQNCTSKSPIGLGGDLPPSPAATPSPDPPGITAGPDPEISSLASSPSSPTALSPTFGREKRSMPFVTRTGPAAHSSGIPLPDILFPWEILPFHGVPRNNRQFLDHLLRQAEYCSMAVTTCELTWLKSFLLSLGVHHDRPMRLFCDNQAALHIASNPLFHERTKHIEIDCHYVRNSYLLATLVPHMFIQHSRSLTSSLMHLGVTSFIIFAKSWAFKISMLQLEGGINRDYAHVK</sequence>
<proteinExistence type="predicted"/>
<dbReference type="Pfam" id="PF14244">
    <property type="entry name" value="Retrotran_gag_3"/>
    <property type="match status" value="1"/>
</dbReference>
<evidence type="ECO:0000313" key="4">
    <source>
        <dbReference type="Proteomes" id="UP001188597"/>
    </source>
</evidence>
<protein>
    <recommendedName>
        <fullName evidence="2">Retrotransposon Copia-like N-terminal domain-containing protein</fullName>
    </recommendedName>
</protein>
<dbReference type="AlphaFoldDB" id="A0AA88W9H0"/>
<name>A0AA88W9H0_9ASTE</name>
<evidence type="ECO:0000259" key="2">
    <source>
        <dbReference type="Pfam" id="PF14244"/>
    </source>
</evidence>
<dbReference type="Proteomes" id="UP001188597">
    <property type="component" value="Unassembled WGS sequence"/>
</dbReference>
<feature type="compositionally biased region" description="Pro residues" evidence="1">
    <location>
        <begin position="187"/>
        <end position="199"/>
    </location>
</feature>
<feature type="domain" description="Retrotransposon Copia-like N-terminal" evidence="2">
    <location>
        <begin position="30"/>
        <end position="67"/>
    </location>
</feature>
<feature type="region of interest" description="Disordered" evidence="1">
    <location>
        <begin position="91"/>
        <end position="124"/>
    </location>
</feature>
<reference evidence="3" key="1">
    <citation type="submission" date="2022-12" db="EMBL/GenBank/DDBJ databases">
        <title>Draft genome assemblies for two species of Escallonia (Escalloniales).</title>
        <authorList>
            <person name="Chanderbali A."/>
            <person name="Dervinis C."/>
            <person name="Anghel I."/>
            <person name="Soltis D."/>
            <person name="Soltis P."/>
            <person name="Zapata F."/>
        </authorList>
    </citation>
    <scope>NUCLEOTIDE SEQUENCE</scope>
    <source>
        <strain evidence="3">UCBG64.0493</strain>
        <tissue evidence="3">Leaf</tissue>
    </source>
</reference>